<organism evidence="1 2">
    <name type="scientific">Paenibacillus planticolens</name>
    <dbReference type="NCBI Taxonomy" id="2654976"/>
    <lineage>
        <taxon>Bacteria</taxon>
        <taxon>Bacillati</taxon>
        <taxon>Bacillota</taxon>
        <taxon>Bacilli</taxon>
        <taxon>Bacillales</taxon>
        <taxon>Paenibacillaceae</taxon>
        <taxon>Paenibacillus</taxon>
    </lineage>
</organism>
<accession>A0ABX1ZG61</accession>
<dbReference type="PROSITE" id="PS51257">
    <property type="entry name" value="PROKAR_LIPOPROTEIN"/>
    <property type="match status" value="1"/>
</dbReference>
<evidence type="ECO:0000313" key="1">
    <source>
        <dbReference type="EMBL" id="NOU99093.1"/>
    </source>
</evidence>
<gene>
    <name evidence="1" type="ORF">GC097_03525</name>
</gene>
<evidence type="ECO:0000313" key="2">
    <source>
        <dbReference type="Proteomes" id="UP000618579"/>
    </source>
</evidence>
<dbReference type="RefSeq" id="WP_171681983.1">
    <property type="nucleotide sequence ID" value="NZ_WHNZ01000012.1"/>
</dbReference>
<protein>
    <submittedName>
        <fullName evidence="1">DUF2624 family protein</fullName>
    </submittedName>
</protein>
<keyword evidence="2" id="KW-1185">Reference proteome</keyword>
<sequence>MMKYTRKVALGLTLISFLLGGCQPHLPDLNASQALDASTPKTGQTLPEESPTEDVQNLKEMQLVTLFQELLRMDRHANLSITAKQAEAILPIVRKSINEGSMNESERKQVLGGFTLEQITFLEEQSKQEKARLAERMDNQGDVLSSEEREKRVKAFMQIRKTDRQTESDFIDREHAENQLDPKSMGISVEQQLMELLMSKL</sequence>
<dbReference type="Proteomes" id="UP000618579">
    <property type="component" value="Unassembled WGS sequence"/>
</dbReference>
<reference evidence="1 2" key="1">
    <citation type="submission" date="2019-10" db="EMBL/GenBank/DDBJ databases">
        <title>Description of Paenibacillus pedi sp. nov.</title>
        <authorList>
            <person name="Carlier A."/>
            <person name="Qi S."/>
        </authorList>
    </citation>
    <scope>NUCLEOTIDE SEQUENCE [LARGE SCALE GENOMIC DNA]</scope>
    <source>
        <strain evidence="1 2">LMG 31457</strain>
    </source>
</reference>
<dbReference type="EMBL" id="WHNZ01000012">
    <property type="protein sequence ID" value="NOU99093.1"/>
    <property type="molecule type" value="Genomic_DNA"/>
</dbReference>
<proteinExistence type="predicted"/>
<name>A0ABX1ZG61_9BACL</name>
<comment type="caution">
    <text evidence="1">The sequence shown here is derived from an EMBL/GenBank/DDBJ whole genome shotgun (WGS) entry which is preliminary data.</text>
</comment>